<gene>
    <name evidence="12" type="ORF">FC23_GL000051</name>
</gene>
<sequence>MKQKMREKIKKLDYWLVAILILAAFLYGWNIWKAGYANQFYTAAIVSMSKSWKAFWYGSFDPANFITVDKPPVALWFMVICVKIFGFHSWSIVLSSVLFGIGSVFLMYKLIKPYFGRLAANLGALFMTLTPIVVANSRTNNMDATLVFFLLLAGYVLHKAIKKHKPLLVLGSFALIGVAFNIKMLQAFMVLPAMYFFYFIASKQNWKKKSLWTIAATASLAVFTLAWPLAVDSTSKSSRPYIGSSTKNSVLDLAFGYNGTERLLGQSTGTGGAFPGMNSKNKGKAGNMPGGNKPSQSKNGNMKKPSGTKPSGSMKKPSGQMGQGGPGAGKQRPGQNQAPTNSTKTNQATNSMKMKKPSGKMGGKKPGKMGQGGPGGKGGGQGAGGGIFNVGNAGPFRIFQTALGQQVSWLLPLSLIGFVIAYFNEWRKKRKWFKFNKRQTHLLYWLGWLVPVYGFFSMAQFFHPYYMIMIAPPTAALAAIGIASFVENKTKKKKQEELAELDSAVEKESSVDATTVEKEAKFASKVNTYLMAFAVIATAGLQAWYVNEYYPWATYLLIIAGLAVAAYIVLSANKKFNKKASLSAILVTLLFAPGFWSLTPTLSGESAAVPTTGPSLLSSTNVNDSFGSGSVNNKLISYLEKHNGNATYLFATMDSNTAAPYIIKTGKAVMTIGGYNGTDNAISLKKFKQLVKAGKVKYFYLTNDNGNNNAIVKWVKKYGTKVSTGKYNNNSTSSHSMGAGPGNSNGTLYKLSVN</sequence>
<accession>A0A0R1S4D5</accession>
<dbReference type="AlphaFoldDB" id="A0A0R1S4D5"/>
<keyword evidence="13" id="KW-1185">Reference proteome</keyword>
<feature type="region of interest" description="Disordered" evidence="8">
    <location>
        <begin position="266"/>
        <end position="383"/>
    </location>
</feature>
<evidence type="ECO:0000256" key="1">
    <source>
        <dbReference type="ARBA" id="ARBA00004651"/>
    </source>
</evidence>
<feature type="transmembrane region" description="Helical" evidence="9">
    <location>
        <begin position="407"/>
        <end position="423"/>
    </location>
</feature>
<keyword evidence="5 9" id="KW-0812">Transmembrane</keyword>
<feature type="transmembrane region" description="Helical" evidence="9">
    <location>
        <begin position="552"/>
        <end position="570"/>
    </location>
</feature>
<dbReference type="PANTHER" id="PTHR33908:SF3">
    <property type="entry name" value="UNDECAPRENYL PHOSPHATE-ALPHA-4-AMINO-4-DEOXY-L-ARABINOSE ARABINOSYL TRANSFERASE"/>
    <property type="match status" value="1"/>
</dbReference>
<dbReference type="STRING" id="1122152.GCA_000425905_00635"/>
<dbReference type="PANTHER" id="PTHR33908">
    <property type="entry name" value="MANNOSYLTRANSFERASE YKCB-RELATED"/>
    <property type="match status" value="1"/>
</dbReference>
<dbReference type="GO" id="GO:0009103">
    <property type="term" value="P:lipopolysaccharide biosynthetic process"/>
    <property type="evidence" value="ECO:0007669"/>
    <property type="project" value="UniProtKB-ARBA"/>
</dbReference>
<feature type="transmembrane region" description="Helical" evidence="9">
    <location>
        <begin position="465"/>
        <end position="486"/>
    </location>
</feature>
<evidence type="ECO:0000256" key="7">
    <source>
        <dbReference type="ARBA" id="ARBA00023136"/>
    </source>
</evidence>
<evidence type="ECO:0000259" key="10">
    <source>
        <dbReference type="Pfam" id="PF13231"/>
    </source>
</evidence>
<evidence type="ECO:0000259" key="11">
    <source>
        <dbReference type="Pfam" id="PF24878"/>
    </source>
</evidence>
<evidence type="ECO:0000256" key="5">
    <source>
        <dbReference type="ARBA" id="ARBA00022692"/>
    </source>
</evidence>
<feature type="domain" description="Glycosyltransferase RgtA/B/C/D-like" evidence="10">
    <location>
        <begin position="69"/>
        <end position="227"/>
    </location>
</feature>
<feature type="transmembrane region" description="Helical" evidence="9">
    <location>
        <begin position="443"/>
        <end position="459"/>
    </location>
</feature>
<dbReference type="InterPro" id="IPR056785">
    <property type="entry name" value="YkcA/B-like_C"/>
</dbReference>
<dbReference type="GO" id="GO:0005886">
    <property type="term" value="C:plasma membrane"/>
    <property type="evidence" value="ECO:0007669"/>
    <property type="project" value="UniProtKB-SubCell"/>
</dbReference>
<feature type="domain" description="Putative mannosyltransferase YkcA/B-like C-terminal" evidence="11">
    <location>
        <begin position="635"/>
        <end position="717"/>
    </location>
</feature>
<evidence type="ECO:0000313" key="12">
    <source>
        <dbReference type="EMBL" id="KRL63804.1"/>
    </source>
</evidence>
<feature type="transmembrane region" description="Helical" evidence="9">
    <location>
        <begin position="114"/>
        <end position="135"/>
    </location>
</feature>
<evidence type="ECO:0000256" key="6">
    <source>
        <dbReference type="ARBA" id="ARBA00022989"/>
    </source>
</evidence>
<dbReference type="GO" id="GO:0010041">
    <property type="term" value="P:response to iron(III) ion"/>
    <property type="evidence" value="ECO:0007669"/>
    <property type="project" value="TreeGrafter"/>
</dbReference>
<dbReference type="RefSeq" id="WP_236692227.1">
    <property type="nucleotide sequence ID" value="NZ_AUEI01000004.1"/>
</dbReference>
<evidence type="ECO:0000256" key="3">
    <source>
        <dbReference type="ARBA" id="ARBA00022676"/>
    </source>
</evidence>
<dbReference type="eggNOG" id="COG1807">
    <property type="taxonomic scope" value="Bacteria"/>
</dbReference>
<feature type="compositionally biased region" description="Basic residues" evidence="8">
    <location>
        <begin position="353"/>
        <end position="367"/>
    </location>
</feature>
<organism evidence="12 13">
    <name type="scientific">Lactobacillus psittaci DSM 15354</name>
    <dbReference type="NCBI Taxonomy" id="1122152"/>
    <lineage>
        <taxon>Bacteria</taxon>
        <taxon>Bacillati</taxon>
        <taxon>Bacillota</taxon>
        <taxon>Bacilli</taxon>
        <taxon>Lactobacillales</taxon>
        <taxon>Lactobacillaceae</taxon>
        <taxon>Lactobacillus</taxon>
    </lineage>
</organism>
<dbReference type="Proteomes" id="UP000051931">
    <property type="component" value="Unassembled WGS sequence"/>
</dbReference>
<feature type="compositionally biased region" description="Polar residues" evidence="8">
    <location>
        <begin position="336"/>
        <end position="350"/>
    </location>
</feature>
<evidence type="ECO:0000313" key="13">
    <source>
        <dbReference type="Proteomes" id="UP000051931"/>
    </source>
</evidence>
<dbReference type="PATRIC" id="fig|1122152.4.peg.51"/>
<dbReference type="Pfam" id="PF24878">
    <property type="entry name" value="YkcB_C"/>
    <property type="match status" value="1"/>
</dbReference>
<protein>
    <submittedName>
        <fullName evidence="12">Dolichyl-phosphate-mannose-protein mannosyltransferase</fullName>
    </submittedName>
</protein>
<feature type="transmembrane region" description="Helical" evidence="9">
    <location>
        <begin position="582"/>
        <end position="599"/>
    </location>
</feature>
<dbReference type="InterPro" id="IPR050297">
    <property type="entry name" value="LipidA_mod_glycosyltrf_83"/>
</dbReference>
<comment type="caution">
    <text evidence="12">The sequence shown here is derived from an EMBL/GenBank/DDBJ whole genome shotgun (WGS) entry which is preliminary data.</text>
</comment>
<comment type="subcellular location">
    <subcellularLocation>
        <location evidence="1">Cell membrane</location>
        <topology evidence="1">Multi-pass membrane protein</topology>
    </subcellularLocation>
</comment>
<keyword evidence="7 9" id="KW-0472">Membrane</keyword>
<dbReference type="EMBL" id="AZFB01000001">
    <property type="protein sequence ID" value="KRL63804.1"/>
    <property type="molecule type" value="Genomic_DNA"/>
</dbReference>
<evidence type="ECO:0000256" key="8">
    <source>
        <dbReference type="SAM" id="MobiDB-lite"/>
    </source>
</evidence>
<evidence type="ECO:0000256" key="4">
    <source>
        <dbReference type="ARBA" id="ARBA00022679"/>
    </source>
</evidence>
<keyword evidence="3 12" id="KW-0328">Glycosyltransferase</keyword>
<keyword evidence="4 12" id="KW-0808">Transferase</keyword>
<dbReference type="GO" id="GO:0016763">
    <property type="term" value="F:pentosyltransferase activity"/>
    <property type="evidence" value="ECO:0007669"/>
    <property type="project" value="TreeGrafter"/>
</dbReference>
<feature type="transmembrane region" description="Helical" evidence="9">
    <location>
        <begin position="528"/>
        <end position="546"/>
    </location>
</feature>
<feature type="compositionally biased region" description="Gly residues" evidence="8">
    <location>
        <begin position="369"/>
        <end position="383"/>
    </location>
</feature>
<evidence type="ECO:0000256" key="9">
    <source>
        <dbReference type="SAM" id="Phobius"/>
    </source>
</evidence>
<dbReference type="Pfam" id="PF13231">
    <property type="entry name" value="PMT_2"/>
    <property type="match status" value="1"/>
</dbReference>
<reference evidence="12 13" key="1">
    <citation type="journal article" date="2015" name="Genome Announc.">
        <title>Expanding the biotechnology potential of lactobacilli through comparative genomics of 213 strains and associated genera.</title>
        <authorList>
            <person name="Sun Z."/>
            <person name="Harris H.M."/>
            <person name="McCann A."/>
            <person name="Guo C."/>
            <person name="Argimon S."/>
            <person name="Zhang W."/>
            <person name="Yang X."/>
            <person name="Jeffery I.B."/>
            <person name="Cooney J.C."/>
            <person name="Kagawa T.F."/>
            <person name="Liu W."/>
            <person name="Song Y."/>
            <person name="Salvetti E."/>
            <person name="Wrobel A."/>
            <person name="Rasinkangas P."/>
            <person name="Parkhill J."/>
            <person name="Rea M.C."/>
            <person name="O'Sullivan O."/>
            <person name="Ritari J."/>
            <person name="Douillard F.P."/>
            <person name="Paul Ross R."/>
            <person name="Yang R."/>
            <person name="Briner A.E."/>
            <person name="Felis G.E."/>
            <person name="de Vos W.M."/>
            <person name="Barrangou R."/>
            <person name="Klaenhammer T.R."/>
            <person name="Caufield P.W."/>
            <person name="Cui Y."/>
            <person name="Zhang H."/>
            <person name="O'Toole P.W."/>
        </authorList>
    </citation>
    <scope>NUCLEOTIDE SEQUENCE [LARGE SCALE GENOMIC DNA]</scope>
    <source>
        <strain evidence="12 13">DSM 15354</strain>
    </source>
</reference>
<proteinExistence type="predicted"/>
<evidence type="ECO:0000256" key="2">
    <source>
        <dbReference type="ARBA" id="ARBA00022475"/>
    </source>
</evidence>
<dbReference type="InterPro" id="IPR038731">
    <property type="entry name" value="RgtA/B/C-like"/>
</dbReference>
<feature type="transmembrane region" description="Helical" evidence="9">
    <location>
        <begin position="142"/>
        <end position="161"/>
    </location>
</feature>
<feature type="transmembrane region" description="Helical" evidence="9">
    <location>
        <begin position="173"/>
        <end position="199"/>
    </location>
</feature>
<keyword evidence="2" id="KW-1003">Cell membrane</keyword>
<feature type="transmembrane region" description="Helical" evidence="9">
    <location>
        <begin position="12"/>
        <end position="32"/>
    </location>
</feature>
<keyword evidence="6 9" id="KW-1133">Transmembrane helix</keyword>
<name>A0A0R1S4D5_9LACO</name>
<feature type="transmembrane region" description="Helical" evidence="9">
    <location>
        <begin position="75"/>
        <end position="108"/>
    </location>
</feature>